<dbReference type="GO" id="GO:0005049">
    <property type="term" value="F:nuclear export signal receptor activity"/>
    <property type="evidence" value="ECO:0007669"/>
    <property type="project" value="InterPro"/>
</dbReference>
<keyword evidence="4" id="KW-0813">Transport</keyword>
<keyword evidence="5" id="KW-0963">Cytoplasm</keyword>
<evidence type="ECO:0000259" key="9">
    <source>
        <dbReference type="PROSITE" id="PS50166"/>
    </source>
</evidence>
<dbReference type="GO" id="GO:0005643">
    <property type="term" value="C:nuclear pore"/>
    <property type="evidence" value="ECO:0007669"/>
    <property type="project" value="TreeGrafter"/>
</dbReference>
<dbReference type="InterPro" id="IPR011989">
    <property type="entry name" value="ARM-like"/>
</dbReference>
<dbReference type="Pfam" id="PF03810">
    <property type="entry name" value="IBN_N"/>
    <property type="match status" value="1"/>
</dbReference>
<evidence type="ECO:0000256" key="6">
    <source>
        <dbReference type="ARBA" id="ARBA00022927"/>
    </source>
</evidence>
<organism evidence="10">
    <name type="scientific">Rhizophora mucronata</name>
    <name type="common">Asiatic mangrove</name>
    <dbReference type="NCBI Taxonomy" id="61149"/>
    <lineage>
        <taxon>Eukaryota</taxon>
        <taxon>Viridiplantae</taxon>
        <taxon>Streptophyta</taxon>
        <taxon>Embryophyta</taxon>
        <taxon>Tracheophyta</taxon>
        <taxon>Spermatophyta</taxon>
        <taxon>Magnoliopsida</taxon>
        <taxon>eudicotyledons</taxon>
        <taxon>Gunneridae</taxon>
        <taxon>Pentapetalae</taxon>
        <taxon>rosids</taxon>
        <taxon>fabids</taxon>
        <taxon>Malpighiales</taxon>
        <taxon>Rhizophoraceae</taxon>
        <taxon>Rhizophora</taxon>
    </lineage>
</organism>
<comment type="subcellular location">
    <subcellularLocation>
        <location evidence="2">Cytoplasm</location>
    </subcellularLocation>
    <subcellularLocation>
        <location evidence="1">Nucleus</location>
    </subcellularLocation>
</comment>
<name>A0A2P2MR39_RHIMU</name>
<dbReference type="GO" id="GO:0006611">
    <property type="term" value="P:protein export from nucleus"/>
    <property type="evidence" value="ECO:0007669"/>
    <property type="project" value="TreeGrafter"/>
</dbReference>
<dbReference type="EMBL" id="GGEC01052196">
    <property type="protein sequence ID" value="MBX32680.1"/>
    <property type="molecule type" value="Transcribed_RNA"/>
</dbReference>
<sequence length="105" mass="11882">MQHQEGSADLAHFHSTMQAIEQACASFQVCITPAAEATIRALNQSPQPYNVCKHILENSQVANARFQAAAAIRDAAIREWSFLTSEDKKNLIRYLCFKNIWLQFL</sequence>
<evidence type="ECO:0000256" key="1">
    <source>
        <dbReference type="ARBA" id="ARBA00004123"/>
    </source>
</evidence>
<dbReference type="GO" id="GO:0031267">
    <property type="term" value="F:small GTPase binding"/>
    <property type="evidence" value="ECO:0007669"/>
    <property type="project" value="InterPro"/>
</dbReference>
<evidence type="ECO:0000256" key="4">
    <source>
        <dbReference type="ARBA" id="ARBA00022448"/>
    </source>
</evidence>
<evidence type="ECO:0000256" key="8">
    <source>
        <dbReference type="ARBA" id="ARBA00040444"/>
    </source>
</evidence>
<keyword evidence="7" id="KW-0539">Nucleus</keyword>
<dbReference type="PANTHER" id="PTHR12596:SF1">
    <property type="entry name" value="EXPORTIN-4"/>
    <property type="match status" value="1"/>
</dbReference>
<evidence type="ECO:0000256" key="2">
    <source>
        <dbReference type="ARBA" id="ARBA00004496"/>
    </source>
</evidence>
<accession>A0A2P2MR39</accession>
<reference evidence="10" key="1">
    <citation type="submission" date="2018-02" db="EMBL/GenBank/DDBJ databases">
        <title>Rhizophora mucronata_Transcriptome.</title>
        <authorList>
            <person name="Meera S.P."/>
            <person name="Sreeshan A."/>
            <person name="Augustine A."/>
        </authorList>
    </citation>
    <scope>NUCLEOTIDE SEQUENCE</scope>
    <source>
        <tissue evidence="10">Leaf</tissue>
    </source>
</reference>
<dbReference type="InterPro" id="IPR016024">
    <property type="entry name" value="ARM-type_fold"/>
</dbReference>
<protein>
    <recommendedName>
        <fullName evidence="8">Exportin-4</fullName>
    </recommendedName>
</protein>
<comment type="similarity">
    <text evidence="3">Belongs to the exportin family.</text>
</comment>
<dbReference type="Gene3D" id="1.25.10.10">
    <property type="entry name" value="Leucine-rich Repeat Variant"/>
    <property type="match status" value="1"/>
</dbReference>
<dbReference type="PROSITE" id="PS50166">
    <property type="entry name" value="IMPORTIN_B_NT"/>
    <property type="match status" value="1"/>
</dbReference>
<dbReference type="GO" id="GO:0005737">
    <property type="term" value="C:cytoplasm"/>
    <property type="evidence" value="ECO:0007669"/>
    <property type="project" value="UniProtKB-SubCell"/>
</dbReference>
<feature type="domain" description="Importin N-terminal" evidence="9">
    <location>
        <begin position="35"/>
        <end position="93"/>
    </location>
</feature>
<dbReference type="InterPro" id="IPR001494">
    <property type="entry name" value="Importin-beta_N"/>
</dbReference>
<evidence type="ECO:0000256" key="5">
    <source>
        <dbReference type="ARBA" id="ARBA00022490"/>
    </source>
</evidence>
<proteinExistence type="inferred from homology"/>
<dbReference type="SUPFAM" id="SSF48371">
    <property type="entry name" value="ARM repeat"/>
    <property type="match status" value="1"/>
</dbReference>
<dbReference type="AlphaFoldDB" id="A0A2P2MR39"/>
<evidence type="ECO:0000256" key="3">
    <source>
        <dbReference type="ARBA" id="ARBA00009466"/>
    </source>
</evidence>
<dbReference type="PANTHER" id="PTHR12596">
    <property type="entry name" value="EXPORTIN 4,7-RELATED"/>
    <property type="match status" value="1"/>
</dbReference>
<keyword evidence="6" id="KW-0653">Protein transport</keyword>
<evidence type="ECO:0000313" key="10">
    <source>
        <dbReference type="EMBL" id="MBX32680.1"/>
    </source>
</evidence>
<dbReference type="InterPro" id="IPR044189">
    <property type="entry name" value="XPO4/7-like"/>
</dbReference>
<evidence type="ECO:0000256" key="7">
    <source>
        <dbReference type="ARBA" id="ARBA00023242"/>
    </source>
</evidence>